<dbReference type="RefSeq" id="WP_209660651.1">
    <property type="nucleotide sequence ID" value="NZ_JAGGLI010000013.1"/>
</dbReference>
<dbReference type="PANTHER" id="PTHR34297">
    <property type="entry name" value="HYPOTHETICAL CYTOSOLIC PROTEIN-RELATED"/>
    <property type="match status" value="1"/>
</dbReference>
<evidence type="ECO:0000256" key="1">
    <source>
        <dbReference type="ARBA" id="ARBA00005721"/>
    </source>
</evidence>
<comment type="similarity">
    <text evidence="1">Belongs to the asp23 family.</text>
</comment>
<dbReference type="PANTHER" id="PTHR34297:SF1">
    <property type="entry name" value="ASP23_GLS24 FAMILY ENVELOPE STRESS RESPONSE PROTEIN"/>
    <property type="match status" value="1"/>
</dbReference>
<evidence type="ECO:0000313" key="3">
    <source>
        <dbReference type="Proteomes" id="UP001314903"/>
    </source>
</evidence>
<name>A0ABS4KKD0_9FIRM</name>
<dbReference type="Pfam" id="PF03780">
    <property type="entry name" value="Asp23"/>
    <property type="match status" value="1"/>
</dbReference>
<sequence length="121" mass="13121">MENKEFGQIKISEDVISIIASLATSEVEGVAQMIGSITGNIGEILGKKNFSKGVKVQVLDGKADIDAYVYIEYGSIIPDTAKKIQENIKTTVETMTGLEVKTVNVYIQGITTKQEKPPEAK</sequence>
<dbReference type="InterPro" id="IPR005531">
    <property type="entry name" value="Asp23"/>
</dbReference>
<keyword evidence="3" id="KW-1185">Reference proteome</keyword>
<protein>
    <submittedName>
        <fullName evidence="2">Alkaline shock family protein YloU</fullName>
    </submittedName>
</protein>
<evidence type="ECO:0000313" key="2">
    <source>
        <dbReference type="EMBL" id="MBP2027586.1"/>
    </source>
</evidence>
<accession>A0ABS4KKD0</accession>
<gene>
    <name evidence="2" type="ORF">J2Z35_001383</name>
</gene>
<organism evidence="2 3">
    <name type="scientific">Acetoanaerobium pronyense</name>
    <dbReference type="NCBI Taxonomy" id="1482736"/>
    <lineage>
        <taxon>Bacteria</taxon>
        <taxon>Bacillati</taxon>
        <taxon>Bacillota</taxon>
        <taxon>Clostridia</taxon>
        <taxon>Peptostreptococcales</taxon>
        <taxon>Filifactoraceae</taxon>
        <taxon>Acetoanaerobium</taxon>
    </lineage>
</organism>
<comment type="caution">
    <text evidence="2">The sequence shown here is derived from an EMBL/GenBank/DDBJ whole genome shotgun (WGS) entry which is preliminary data.</text>
</comment>
<dbReference type="EMBL" id="JAGGLI010000013">
    <property type="protein sequence ID" value="MBP2027586.1"/>
    <property type="molecule type" value="Genomic_DNA"/>
</dbReference>
<dbReference type="Proteomes" id="UP001314903">
    <property type="component" value="Unassembled WGS sequence"/>
</dbReference>
<reference evidence="2 3" key="1">
    <citation type="submission" date="2021-03" db="EMBL/GenBank/DDBJ databases">
        <title>Genomic Encyclopedia of Type Strains, Phase IV (KMG-IV): sequencing the most valuable type-strain genomes for metagenomic binning, comparative biology and taxonomic classification.</title>
        <authorList>
            <person name="Goeker M."/>
        </authorList>
    </citation>
    <scope>NUCLEOTIDE SEQUENCE [LARGE SCALE GENOMIC DNA]</scope>
    <source>
        <strain evidence="2 3">DSM 27512</strain>
    </source>
</reference>
<proteinExistence type="inferred from homology"/>